<dbReference type="Gene3D" id="2.60.40.10">
    <property type="entry name" value="Immunoglobulins"/>
    <property type="match status" value="1"/>
</dbReference>
<keyword evidence="4" id="KW-1185">Reference proteome</keyword>
<dbReference type="InterPro" id="IPR014756">
    <property type="entry name" value="Ig_E-set"/>
</dbReference>
<dbReference type="GeneID" id="41597444"/>
<accession>A0A075MQC7</accession>
<reference evidence="3 4" key="1">
    <citation type="journal article" date="2014" name="PLoS ONE">
        <title>Genome Sequence of Candidatus Nitrososphaera evergladensis from Group I.1b Enriched from Everglades Soil Reveals Novel Genomic Features of the Ammonia-Oxidizing Archaea.</title>
        <authorList>
            <person name="Zhalnina K.V."/>
            <person name="Dias R."/>
            <person name="Leonard M.T."/>
            <person name="Dorr de Quadros P."/>
            <person name="Camargo F.A."/>
            <person name="Drew J.C."/>
            <person name="Farmerie W.G."/>
            <person name="Daroub S.H."/>
            <person name="Triplett E.W."/>
        </authorList>
    </citation>
    <scope>NUCLEOTIDE SEQUENCE [LARGE SCALE GENOMIC DNA]</scope>
    <source>
        <strain evidence="3 4">SR1</strain>
    </source>
</reference>
<organism evidence="3 4">
    <name type="scientific">Candidatus Nitrososphaera evergladensis SR1</name>
    <dbReference type="NCBI Taxonomy" id="1459636"/>
    <lineage>
        <taxon>Archaea</taxon>
        <taxon>Nitrososphaerota</taxon>
        <taxon>Nitrososphaeria</taxon>
        <taxon>Nitrososphaerales</taxon>
        <taxon>Nitrososphaeraceae</taxon>
        <taxon>Nitrososphaera</taxon>
    </lineage>
</organism>
<dbReference type="InterPro" id="IPR013783">
    <property type="entry name" value="Ig-like_fold"/>
</dbReference>
<feature type="compositionally biased region" description="Basic and acidic residues" evidence="1">
    <location>
        <begin position="108"/>
        <end position="121"/>
    </location>
</feature>
<dbReference type="Proteomes" id="UP000028194">
    <property type="component" value="Chromosome"/>
</dbReference>
<dbReference type="AlphaFoldDB" id="A0A075MQC7"/>
<evidence type="ECO:0000313" key="4">
    <source>
        <dbReference type="Proteomes" id="UP000028194"/>
    </source>
</evidence>
<protein>
    <recommendedName>
        <fullName evidence="2">IPT/TIG domain-containing protein</fullName>
    </recommendedName>
</protein>
<feature type="region of interest" description="Disordered" evidence="1">
    <location>
        <begin position="106"/>
        <end position="133"/>
    </location>
</feature>
<evidence type="ECO:0000259" key="2">
    <source>
        <dbReference type="Pfam" id="PF01833"/>
    </source>
</evidence>
<gene>
    <name evidence="3" type="ORF">NTE_01670</name>
</gene>
<dbReference type="InterPro" id="IPR002909">
    <property type="entry name" value="IPT_dom"/>
</dbReference>
<feature type="domain" description="IPT/TIG" evidence="2">
    <location>
        <begin position="50"/>
        <end position="128"/>
    </location>
</feature>
<dbReference type="KEGG" id="nev:NTE_01670"/>
<evidence type="ECO:0000256" key="1">
    <source>
        <dbReference type="SAM" id="MobiDB-lite"/>
    </source>
</evidence>
<dbReference type="HOGENOM" id="CLU_2021397_0_0_2"/>
<dbReference type="CDD" id="cd00102">
    <property type="entry name" value="IPT"/>
    <property type="match status" value="1"/>
</dbReference>
<dbReference type="EMBL" id="CP007174">
    <property type="protein sequence ID" value="AIF83731.1"/>
    <property type="molecule type" value="Genomic_DNA"/>
</dbReference>
<evidence type="ECO:0000313" key="3">
    <source>
        <dbReference type="EMBL" id="AIF83731.1"/>
    </source>
</evidence>
<name>A0A075MQC7_9ARCH</name>
<dbReference type="RefSeq" id="WP_148700449.1">
    <property type="nucleotide sequence ID" value="NZ_CP007174.1"/>
</dbReference>
<dbReference type="SUPFAM" id="SSF81296">
    <property type="entry name" value="E set domains"/>
    <property type="match status" value="1"/>
</dbReference>
<dbReference type="Pfam" id="PF01833">
    <property type="entry name" value="TIG"/>
    <property type="match status" value="1"/>
</dbReference>
<sequence length="133" mass="13638">MKLDGRRIATLAAMVAVAFLSAIAIRGLVEPSNNNTAVTAQQQQQPMLKLEPTSGAPGGNVTITGNNFSMNSPVKVEFDGKMLNVGNITTTANGGFTVMANIPSDASDGGHEIKASDDKGKSASATFTVKKGG</sequence>
<proteinExistence type="predicted"/>